<accession>A0A9P6PZX2</accession>
<keyword evidence="3" id="KW-1185">Reference proteome</keyword>
<name>A0A9P6PZX2_9FUNG</name>
<feature type="compositionally biased region" description="Low complexity" evidence="1">
    <location>
        <begin position="195"/>
        <end position="208"/>
    </location>
</feature>
<feature type="compositionally biased region" description="Gly residues" evidence="1">
    <location>
        <begin position="209"/>
        <end position="227"/>
    </location>
</feature>
<sequence>MSCSILLNPQAKQRQQKARRTRTRSDTGPPAADDSGSNTDEGERPLLSTESETELLQAHLHIAIFGNQQLKYEYHAVEYLASVMSLPSPAPNAADYLAYLKAVYPEAPASGVVRTWSKLKRYFEDAETDHSAIEGLVDVESLVRAFGEASDITTSDWATEAAASSSAPPPQEPVPAVHPPPRVVPGAATSLSTRSAGAPSSQPPSDSGSSGGSSGGGSGGSSNGGSSGSSSAKLTPTQVLVMKRLFDTNFREFGGRSWSLSSGVVVDDRLHSAIKELTYESALHSFVIENVDTVLRLFENERDRDEIKSALVTDRSEGLPALTPAEVAFLQQYDLPPTDLHRLIGTQGAISIGDALEEKPSEEFQSAAHDCVAHVLRTYQRNGMTFPHEPSEAWYNHQLWGFLPDALSCYSILEYKSGEVTSEASTQRRRKQRVSESRQNTGHKVDGLVVISNRSLEICYIEAAKNDGGANTTKCLHDTRKLMKLMKDGHHMVREKAVQDVRSRLITYSLRISGPAVTIFSLRQCPGRFLLAVAEDAQSFPLFWRADDTSTVLAVVASILRLRKAVMAMAASVASWTKRPIVGGDDGEKDWMAATMTSPQLLPSEIVTQDL</sequence>
<protein>
    <submittedName>
        <fullName evidence="2">Uncharacterized protein</fullName>
    </submittedName>
</protein>
<feature type="region of interest" description="Disordered" evidence="1">
    <location>
        <begin position="157"/>
        <end position="234"/>
    </location>
</feature>
<comment type="caution">
    <text evidence="2">The sequence shown here is derived from an EMBL/GenBank/DDBJ whole genome shotgun (WGS) entry which is preliminary data.</text>
</comment>
<proteinExistence type="predicted"/>
<organism evidence="2 3">
    <name type="scientific">Actinomortierella ambigua</name>
    <dbReference type="NCBI Taxonomy" id="1343610"/>
    <lineage>
        <taxon>Eukaryota</taxon>
        <taxon>Fungi</taxon>
        <taxon>Fungi incertae sedis</taxon>
        <taxon>Mucoromycota</taxon>
        <taxon>Mortierellomycotina</taxon>
        <taxon>Mortierellomycetes</taxon>
        <taxon>Mortierellales</taxon>
        <taxon>Mortierellaceae</taxon>
        <taxon>Actinomortierella</taxon>
    </lineage>
</organism>
<evidence type="ECO:0000256" key="1">
    <source>
        <dbReference type="SAM" id="MobiDB-lite"/>
    </source>
</evidence>
<dbReference type="OrthoDB" id="2427805at2759"/>
<dbReference type="AlphaFoldDB" id="A0A9P6PZX2"/>
<evidence type="ECO:0000313" key="3">
    <source>
        <dbReference type="Proteomes" id="UP000807716"/>
    </source>
</evidence>
<feature type="region of interest" description="Disordered" evidence="1">
    <location>
        <begin position="1"/>
        <end position="47"/>
    </location>
</feature>
<feature type="compositionally biased region" description="Pro residues" evidence="1">
    <location>
        <begin position="167"/>
        <end position="183"/>
    </location>
</feature>
<feature type="region of interest" description="Disordered" evidence="1">
    <location>
        <begin position="421"/>
        <end position="440"/>
    </location>
</feature>
<dbReference type="EMBL" id="JAAAJB010000434">
    <property type="protein sequence ID" value="KAG0255940.1"/>
    <property type="molecule type" value="Genomic_DNA"/>
</dbReference>
<dbReference type="Proteomes" id="UP000807716">
    <property type="component" value="Unassembled WGS sequence"/>
</dbReference>
<gene>
    <name evidence="2" type="ORF">DFQ27_005997</name>
</gene>
<evidence type="ECO:0000313" key="2">
    <source>
        <dbReference type="EMBL" id="KAG0255940.1"/>
    </source>
</evidence>
<reference evidence="2" key="1">
    <citation type="journal article" date="2020" name="Fungal Divers.">
        <title>Resolving the Mortierellaceae phylogeny through synthesis of multi-gene phylogenetics and phylogenomics.</title>
        <authorList>
            <person name="Vandepol N."/>
            <person name="Liber J."/>
            <person name="Desiro A."/>
            <person name="Na H."/>
            <person name="Kennedy M."/>
            <person name="Barry K."/>
            <person name="Grigoriev I.V."/>
            <person name="Miller A.N."/>
            <person name="O'Donnell K."/>
            <person name="Stajich J.E."/>
            <person name="Bonito G."/>
        </authorList>
    </citation>
    <scope>NUCLEOTIDE SEQUENCE</scope>
    <source>
        <strain evidence="2">BC1065</strain>
    </source>
</reference>